<keyword evidence="2" id="KW-1185">Reference proteome</keyword>
<organism evidence="1 2">
    <name type="scientific">Dermatophagoides pteronyssinus</name>
    <name type="common">European house dust mite</name>
    <dbReference type="NCBI Taxonomy" id="6956"/>
    <lineage>
        <taxon>Eukaryota</taxon>
        <taxon>Metazoa</taxon>
        <taxon>Ecdysozoa</taxon>
        <taxon>Arthropoda</taxon>
        <taxon>Chelicerata</taxon>
        <taxon>Arachnida</taxon>
        <taxon>Acari</taxon>
        <taxon>Acariformes</taxon>
        <taxon>Sarcoptiformes</taxon>
        <taxon>Astigmata</taxon>
        <taxon>Psoroptidia</taxon>
        <taxon>Analgoidea</taxon>
        <taxon>Pyroglyphidae</taxon>
        <taxon>Dermatophagoidinae</taxon>
        <taxon>Dermatophagoides</taxon>
    </lineage>
</organism>
<reference evidence="1 2" key="2">
    <citation type="journal article" date="2022" name="Mol. Biol. Evol.">
        <title>Comparative Genomics Reveals Insights into the Divergent Evolution of Astigmatic Mites and Household Pest Adaptations.</title>
        <authorList>
            <person name="Xiong Q."/>
            <person name="Wan A.T."/>
            <person name="Liu X."/>
            <person name="Fung C.S."/>
            <person name="Xiao X."/>
            <person name="Malainual N."/>
            <person name="Hou J."/>
            <person name="Wang L."/>
            <person name="Wang M."/>
            <person name="Yang K.Y."/>
            <person name="Cui Y."/>
            <person name="Leung E.L."/>
            <person name="Nong W."/>
            <person name="Shin S.K."/>
            <person name="Au S.W."/>
            <person name="Jeong K.Y."/>
            <person name="Chew F.T."/>
            <person name="Hui J.H."/>
            <person name="Leung T.F."/>
            <person name="Tungtrongchitr A."/>
            <person name="Zhong N."/>
            <person name="Liu Z."/>
            <person name="Tsui S.K."/>
        </authorList>
    </citation>
    <scope>NUCLEOTIDE SEQUENCE [LARGE SCALE GENOMIC DNA]</scope>
    <source>
        <strain evidence="1">Derp</strain>
    </source>
</reference>
<reference evidence="1 2" key="1">
    <citation type="journal article" date="2018" name="J. Allergy Clin. Immunol.">
        <title>High-quality assembly of Dermatophagoides pteronyssinus genome and transcriptome reveals a wide range of novel allergens.</title>
        <authorList>
            <person name="Liu X.Y."/>
            <person name="Yang K.Y."/>
            <person name="Wang M.Q."/>
            <person name="Kwok J.S."/>
            <person name="Zeng X."/>
            <person name="Yang Z."/>
            <person name="Xiao X.J."/>
            <person name="Lau C.P."/>
            <person name="Li Y."/>
            <person name="Huang Z.M."/>
            <person name="Ba J.G."/>
            <person name="Yim A.K."/>
            <person name="Ouyang C.Y."/>
            <person name="Ngai S.M."/>
            <person name="Chan T.F."/>
            <person name="Leung E.L."/>
            <person name="Liu L."/>
            <person name="Liu Z.G."/>
            <person name="Tsui S.K."/>
        </authorList>
    </citation>
    <scope>NUCLEOTIDE SEQUENCE [LARGE SCALE GENOMIC DNA]</scope>
    <source>
        <strain evidence="1">Derp</strain>
    </source>
</reference>
<protein>
    <submittedName>
        <fullName evidence="1">Uncharacterized protein</fullName>
    </submittedName>
</protein>
<dbReference type="Proteomes" id="UP000887458">
    <property type="component" value="Unassembled WGS sequence"/>
</dbReference>
<evidence type="ECO:0000313" key="2">
    <source>
        <dbReference type="Proteomes" id="UP000887458"/>
    </source>
</evidence>
<comment type="caution">
    <text evidence="1">The sequence shown here is derived from an EMBL/GenBank/DDBJ whole genome shotgun (WGS) entry which is preliminary data.</text>
</comment>
<dbReference type="EMBL" id="NJHN03000059">
    <property type="protein sequence ID" value="KAH9419394.1"/>
    <property type="molecule type" value="Genomic_DNA"/>
</dbReference>
<gene>
    <name evidence="1" type="ORF">DERP_010605</name>
</gene>
<accession>A0ABQ8J9Y5</accession>
<evidence type="ECO:0000313" key="1">
    <source>
        <dbReference type="EMBL" id="KAH9419394.1"/>
    </source>
</evidence>
<proteinExistence type="predicted"/>
<sequence>MVKCFESNIDCTICLVNCGSTLNISVLLFCLPLLSSPVSSITIILFNFEYDGGDKFFIEKPLSEVFRIRYTLEFVATTTAEEKEMFRNENKKNQCVTDSIVATLAKISMSIQFNSVDGGE</sequence>
<name>A0ABQ8J9Y5_DERPT</name>